<evidence type="ECO:0000256" key="1">
    <source>
        <dbReference type="SAM" id="MobiDB-lite"/>
    </source>
</evidence>
<protein>
    <submittedName>
        <fullName evidence="2">Uncharacterized protein</fullName>
    </submittedName>
</protein>
<sequence length="341" mass="38635">MSVAEVWTNASARIIQASESLDIFAALSGDKAGQIELPSWVPYWADCFPHGRPIAAPAVTSFCASRGLPHVWTPNHDPAKLRVKEKAIDEVFGDSVNYQGPTLPFGEFMSYKHDTHLFLWWDCRLQDLRRYHYRDPPVEKAYGCHLPTKFESAESDLMRICLADGAVAAEQPLREKVCELLDLNAQAGLIQNLRKEKSRSAMTTAKMQLVDDYEEFENMCLIAEHKQLFATVNFQLGLAPEGLKDAYDFVEISKGSAEGHSPTPSEIVLNDALKDVAEMSALNRELRERGADKGERRRALLELQETLIAERKRVAEEAQKARQEELDREYEEAQRRGREEI</sequence>
<organism evidence="2 3">
    <name type="scientific">Didymella heteroderae</name>
    <dbReference type="NCBI Taxonomy" id="1769908"/>
    <lineage>
        <taxon>Eukaryota</taxon>
        <taxon>Fungi</taxon>
        <taxon>Dikarya</taxon>
        <taxon>Ascomycota</taxon>
        <taxon>Pezizomycotina</taxon>
        <taxon>Dothideomycetes</taxon>
        <taxon>Pleosporomycetidae</taxon>
        <taxon>Pleosporales</taxon>
        <taxon>Pleosporineae</taxon>
        <taxon>Didymellaceae</taxon>
        <taxon>Didymella</taxon>
    </lineage>
</organism>
<dbReference type="Proteomes" id="UP000758155">
    <property type="component" value="Unassembled WGS sequence"/>
</dbReference>
<feature type="region of interest" description="Disordered" evidence="1">
    <location>
        <begin position="318"/>
        <end position="341"/>
    </location>
</feature>
<dbReference type="AlphaFoldDB" id="A0A9P4WYQ7"/>
<proteinExistence type="predicted"/>
<reference evidence="2" key="1">
    <citation type="submission" date="2019-04" db="EMBL/GenBank/DDBJ databases">
        <title>Sequencing of skin fungus with MAO and IRED activity.</title>
        <authorList>
            <person name="Marsaioli A.J."/>
            <person name="Bonatto J.M.C."/>
            <person name="Reis Junior O."/>
        </authorList>
    </citation>
    <scope>NUCLEOTIDE SEQUENCE</scope>
    <source>
        <strain evidence="2">28M1</strain>
    </source>
</reference>
<comment type="caution">
    <text evidence="2">The sequence shown here is derived from an EMBL/GenBank/DDBJ whole genome shotgun (WGS) entry which is preliminary data.</text>
</comment>
<evidence type="ECO:0000313" key="2">
    <source>
        <dbReference type="EMBL" id="KAF3045203.1"/>
    </source>
</evidence>
<accession>A0A9P4WYQ7</accession>
<dbReference type="OrthoDB" id="5386682at2759"/>
<keyword evidence="3" id="KW-1185">Reference proteome</keyword>
<evidence type="ECO:0000313" key="3">
    <source>
        <dbReference type="Proteomes" id="UP000758155"/>
    </source>
</evidence>
<dbReference type="EMBL" id="SWKV01000007">
    <property type="protein sequence ID" value="KAF3045203.1"/>
    <property type="molecule type" value="Genomic_DNA"/>
</dbReference>
<gene>
    <name evidence="2" type="ORF">E8E12_010677</name>
</gene>
<name>A0A9P4WYQ7_9PLEO</name>